<dbReference type="GO" id="GO:0006749">
    <property type="term" value="P:glutathione metabolic process"/>
    <property type="evidence" value="ECO:0007669"/>
    <property type="project" value="TreeGrafter"/>
</dbReference>
<evidence type="ECO:0000313" key="3">
    <source>
        <dbReference type="Proteomes" id="UP000281128"/>
    </source>
</evidence>
<dbReference type="Proteomes" id="UP000281128">
    <property type="component" value="Unassembled WGS sequence"/>
</dbReference>
<organism evidence="2 3">
    <name type="scientific">Roseovarius spongiae</name>
    <dbReference type="NCBI Taxonomy" id="2320272"/>
    <lineage>
        <taxon>Bacteria</taxon>
        <taxon>Pseudomonadati</taxon>
        <taxon>Pseudomonadota</taxon>
        <taxon>Alphaproteobacteria</taxon>
        <taxon>Rhodobacterales</taxon>
        <taxon>Roseobacteraceae</taxon>
        <taxon>Roseovarius</taxon>
    </lineage>
</organism>
<dbReference type="InterPro" id="IPR045079">
    <property type="entry name" value="Oxoprolinase-like"/>
</dbReference>
<gene>
    <name evidence="2" type="ORF">D6850_17115</name>
</gene>
<dbReference type="GO" id="GO:0017168">
    <property type="term" value="F:5-oxoprolinase (ATP-hydrolyzing) activity"/>
    <property type="evidence" value="ECO:0007669"/>
    <property type="project" value="TreeGrafter"/>
</dbReference>
<dbReference type="GO" id="GO:0005829">
    <property type="term" value="C:cytosol"/>
    <property type="evidence" value="ECO:0007669"/>
    <property type="project" value="TreeGrafter"/>
</dbReference>
<dbReference type="PANTHER" id="PTHR11365">
    <property type="entry name" value="5-OXOPROLINASE RELATED"/>
    <property type="match status" value="1"/>
</dbReference>
<keyword evidence="3" id="KW-1185">Reference proteome</keyword>
<comment type="caution">
    <text evidence="2">The sequence shown here is derived from an EMBL/GenBank/DDBJ whole genome shotgun (WGS) entry which is preliminary data.</text>
</comment>
<dbReference type="RefSeq" id="WP_121168830.1">
    <property type="nucleotide sequence ID" value="NZ_RAPE01000006.1"/>
</dbReference>
<dbReference type="PANTHER" id="PTHR11365:SF23">
    <property type="entry name" value="HYPOTHETICAL 5-OXOPROLINASE (EUROFUNG)-RELATED"/>
    <property type="match status" value="1"/>
</dbReference>
<dbReference type="InterPro" id="IPR003692">
    <property type="entry name" value="Hydantoinase_B"/>
</dbReference>
<reference evidence="2 3" key="1">
    <citation type="submission" date="2018-09" db="EMBL/GenBank/DDBJ databases">
        <title>Roseovarius spongiae sp. nov., isolated from a marine sponge.</title>
        <authorList>
            <person name="Zhuang L."/>
            <person name="Luo L."/>
        </authorList>
    </citation>
    <scope>NUCLEOTIDE SEQUENCE [LARGE SCALE GENOMIC DNA]</scope>
    <source>
        <strain evidence="2 3">HN-E21</strain>
    </source>
</reference>
<dbReference type="OrthoDB" id="9761586at2"/>
<evidence type="ECO:0000259" key="1">
    <source>
        <dbReference type="Pfam" id="PF02538"/>
    </source>
</evidence>
<proteinExistence type="predicted"/>
<feature type="domain" description="Hydantoinase B/oxoprolinase" evidence="1">
    <location>
        <begin position="8"/>
        <end position="529"/>
    </location>
</feature>
<accession>A0A3A8ATC2</accession>
<dbReference type="AlphaFoldDB" id="A0A3A8ATC2"/>
<name>A0A3A8ATC2_9RHOB</name>
<dbReference type="Pfam" id="PF02538">
    <property type="entry name" value="Hydantoinase_B"/>
    <property type="match status" value="1"/>
</dbReference>
<sequence>MSSQRDIDPITLEVVRNKLEGIANEMQSTLLRSSFSPIVREGLDASASLFTLEGESLAQAIAIPIHLATMIPVVKRIASEFPPSEMREGDIYLMNDPYLGGTHLPDIALVMPIFSDGQPIAFAATMTHHQDVGGMSPGSIPTNATEIYQEGLRLPPLKFRDGAEDFDETVIKILRLNSRIPDTFMGDINAQVSACTVGARRVGTLAGGHGANMMLALFAELLDRSEKMTRDALLKLPQGTYSYVDFNDNDGIELDKRIRIEVTVTLEDGRFKCDFTGTNKQVRGPFNVVPSGSQAAAYFALRTITGKDIPTNGGCFRAVDLVLPEGSILNPVEPAPVNSRTATIKRATGAILGSMREILPDVVGADAAGEMLALMFGGTGTDGKRYVVGELLAGGSGAGPASDGVDVVETDATNCMNMPVEAFERDAPIRLTKTALRCDSGGAGRQRGGLGIDREYVILEGEVVFTHRGERHFCAPSGAFGGEEGMTARTVITRADGTEEIVQSKLVTRLFPGDRVLIQTAGGGGFGPPSERCRDQVRTDVANGKVSAEKARELYGLST</sequence>
<protein>
    <submittedName>
        <fullName evidence="2">Hydantoinase B/oxoprolinase family protein</fullName>
    </submittedName>
</protein>
<dbReference type="EMBL" id="RAPE01000006">
    <property type="protein sequence ID" value="RKF12678.1"/>
    <property type="molecule type" value="Genomic_DNA"/>
</dbReference>
<evidence type="ECO:0000313" key="2">
    <source>
        <dbReference type="EMBL" id="RKF12678.1"/>
    </source>
</evidence>